<gene>
    <name evidence="4" type="ORF">LCGC14_0459000</name>
</gene>
<sequence>MKFSIIVADCPWKFSDQLMMSSTPRGSASNYGVLDIEAIKCLEVSKLAEANSVLALWVPSSLLQEGLDTMKSWGFEQKQTFIWVKVKQTAGEVDPLKGLHKQLRGLIRDGRKKGLNFSSRFLLSGIKRLVAKFDINDILSFYLGHLFRQTHEIALIGIKGRVYDKLEARNQRSVLLDKNLGHSSKPEGLQDRLDLIFPNANKLELFARRDRPGWTSVGDENFMTSGEDIRNSIKKLKNLKPKECEKISSLTANINTYPCDDKFKKELLKLWQGISRN</sequence>
<keyword evidence="3" id="KW-0949">S-adenosyl-L-methionine</keyword>
<protein>
    <recommendedName>
        <fullName evidence="5">MT-A70 family protein</fullName>
    </recommendedName>
</protein>
<dbReference type="GO" id="GO:0008173">
    <property type="term" value="F:RNA methyltransferase activity"/>
    <property type="evidence" value="ECO:0007669"/>
    <property type="project" value="UniProtKB-ARBA"/>
</dbReference>
<evidence type="ECO:0000256" key="1">
    <source>
        <dbReference type="ARBA" id="ARBA00022603"/>
    </source>
</evidence>
<dbReference type="GO" id="GO:0032259">
    <property type="term" value="P:methylation"/>
    <property type="evidence" value="ECO:0007669"/>
    <property type="project" value="UniProtKB-KW"/>
</dbReference>
<accession>A0A0F9V299</accession>
<reference evidence="4" key="1">
    <citation type="journal article" date="2015" name="Nature">
        <title>Complex archaea that bridge the gap between prokaryotes and eukaryotes.</title>
        <authorList>
            <person name="Spang A."/>
            <person name="Saw J.H."/>
            <person name="Jorgensen S.L."/>
            <person name="Zaremba-Niedzwiedzka K."/>
            <person name="Martijn J."/>
            <person name="Lind A.E."/>
            <person name="van Eijk R."/>
            <person name="Schleper C."/>
            <person name="Guy L."/>
            <person name="Ettema T.J."/>
        </authorList>
    </citation>
    <scope>NUCLEOTIDE SEQUENCE</scope>
</reference>
<evidence type="ECO:0000256" key="2">
    <source>
        <dbReference type="ARBA" id="ARBA00022679"/>
    </source>
</evidence>
<organism evidence="4">
    <name type="scientific">marine sediment metagenome</name>
    <dbReference type="NCBI Taxonomy" id="412755"/>
    <lineage>
        <taxon>unclassified sequences</taxon>
        <taxon>metagenomes</taxon>
        <taxon>ecological metagenomes</taxon>
    </lineage>
</organism>
<dbReference type="InterPro" id="IPR007757">
    <property type="entry name" value="MT-A70-like"/>
</dbReference>
<comment type="caution">
    <text evidence="4">The sequence shown here is derived from an EMBL/GenBank/DDBJ whole genome shotgun (WGS) entry which is preliminary data.</text>
</comment>
<evidence type="ECO:0000313" key="4">
    <source>
        <dbReference type="EMBL" id="KKN67641.1"/>
    </source>
</evidence>
<proteinExistence type="predicted"/>
<evidence type="ECO:0008006" key="5">
    <source>
        <dbReference type="Google" id="ProtNLM"/>
    </source>
</evidence>
<dbReference type="PANTHER" id="PTHR12829:SF7">
    <property type="entry name" value="N6-ADENOSINE-METHYLTRANSFERASE CATALYTIC SUBUNIT"/>
    <property type="match status" value="1"/>
</dbReference>
<dbReference type="PROSITE" id="PS51143">
    <property type="entry name" value="MT_A70"/>
    <property type="match status" value="1"/>
</dbReference>
<dbReference type="PANTHER" id="PTHR12829">
    <property type="entry name" value="N6-ADENOSINE-METHYLTRANSFERASE"/>
    <property type="match status" value="1"/>
</dbReference>
<dbReference type="Pfam" id="PF05063">
    <property type="entry name" value="MT-A70"/>
    <property type="match status" value="2"/>
</dbReference>
<keyword evidence="1" id="KW-0489">Methyltransferase</keyword>
<dbReference type="AlphaFoldDB" id="A0A0F9V299"/>
<dbReference type="EMBL" id="LAZR01000468">
    <property type="protein sequence ID" value="KKN67641.1"/>
    <property type="molecule type" value="Genomic_DNA"/>
</dbReference>
<name>A0A0F9V299_9ZZZZ</name>
<dbReference type="GO" id="GO:0008757">
    <property type="term" value="F:S-adenosylmethionine-dependent methyltransferase activity"/>
    <property type="evidence" value="ECO:0007669"/>
    <property type="project" value="UniProtKB-ARBA"/>
</dbReference>
<evidence type="ECO:0000256" key="3">
    <source>
        <dbReference type="ARBA" id="ARBA00022691"/>
    </source>
</evidence>
<keyword evidence="2" id="KW-0808">Transferase</keyword>